<name>A0A0H4I5I9_9GAMM</name>
<dbReference type="EMBL" id="CP011494">
    <property type="protein sequence ID" value="AKO54401.1"/>
    <property type="molecule type" value="Genomic_DNA"/>
</dbReference>
<keyword evidence="6" id="KW-1185">Reference proteome</keyword>
<reference evidence="5 6" key="1">
    <citation type="submission" date="2015-05" db="EMBL/GenBank/DDBJ databases">
        <title>Complete genome of Marinobacter psychrophilus strain 20041T isolated from sea-ice of the Canadian Basin.</title>
        <authorList>
            <person name="Song L."/>
            <person name="Ren L."/>
            <person name="Yu Y."/>
            <person name="Wang X."/>
        </authorList>
    </citation>
    <scope>NUCLEOTIDE SEQUENCE [LARGE SCALE GENOMIC DNA]</scope>
    <source>
        <strain evidence="5 6">20041</strain>
    </source>
</reference>
<evidence type="ECO:0000259" key="4">
    <source>
        <dbReference type="Pfam" id="PF09084"/>
    </source>
</evidence>
<evidence type="ECO:0000256" key="3">
    <source>
        <dbReference type="ARBA" id="ARBA00022729"/>
    </source>
</evidence>
<dbReference type="Gene3D" id="3.40.190.10">
    <property type="entry name" value="Periplasmic binding protein-like II"/>
    <property type="match status" value="2"/>
</dbReference>
<evidence type="ECO:0000256" key="2">
    <source>
        <dbReference type="ARBA" id="ARBA00010742"/>
    </source>
</evidence>
<feature type="domain" description="SsuA/THI5-like" evidence="4">
    <location>
        <begin position="43"/>
        <end position="237"/>
    </location>
</feature>
<dbReference type="KEGG" id="mpq:ABA45_15405"/>
<comment type="subcellular location">
    <subcellularLocation>
        <location evidence="1">Periplasm</location>
    </subcellularLocation>
</comment>
<evidence type="ECO:0000256" key="1">
    <source>
        <dbReference type="ARBA" id="ARBA00004418"/>
    </source>
</evidence>
<dbReference type="PATRIC" id="fig|330734.3.peg.3242"/>
<keyword evidence="3" id="KW-0732">Signal</keyword>
<dbReference type="InterPro" id="IPR015168">
    <property type="entry name" value="SsuA/THI5"/>
</dbReference>
<organism evidence="5 6">
    <name type="scientific">Marinobacter psychrophilus</name>
    <dbReference type="NCBI Taxonomy" id="330734"/>
    <lineage>
        <taxon>Bacteria</taxon>
        <taxon>Pseudomonadati</taxon>
        <taxon>Pseudomonadota</taxon>
        <taxon>Gammaproteobacteria</taxon>
        <taxon>Pseudomonadales</taxon>
        <taxon>Marinobacteraceae</taxon>
        <taxon>Marinobacter</taxon>
    </lineage>
</organism>
<accession>A0A0H4I5I9</accession>
<comment type="similarity">
    <text evidence="2">Belongs to the bacterial solute-binding protein SsuA/TauA family.</text>
</comment>
<dbReference type="GO" id="GO:0042597">
    <property type="term" value="C:periplasmic space"/>
    <property type="evidence" value="ECO:0007669"/>
    <property type="project" value="UniProtKB-SubCell"/>
</dbReference>
<protein>
    <submittedName>
        <fullName evidence="5">ABC transporter</fullName>
    </submittedName>
</protein>
<dbReference type="PANTHER" id="PTHR30024:SF47">
    <property type="entry name" value="TAURINE-BINDING PERIPLASMIC PROTEIN"/>
    <property type="match status" value="1"/>
</dbReference>
<dbReference type="SUPFAM" id="SSF53850">
    <property type="entry name" value="Periplasmic binding protein-like II"/>
    <property type="match status" value="1"/>
</dbReference>
<evidence type="ECO:0000313" key="5">
    <source>
        <dbReference type="EMBL" id="AKO54401.1"/>
    </source>
</evidence>
<gene>
    <name evidence="5" type="ORF">ABA45_15405</name>
</gene>
<proteinExistence type="inferred from homology"/>
<dbReference type="Proteomes" id="UP000036406">
    <property type="component" value="Chromosome"/>
</dbReference>
<evidence type="ECO:0000313" key="6">
    <source>
        <dbReference type="Proteomes" id="UP000036406"/>
    </source>
</evidence>
<dbReference type="AlphaFoldDB" id="A0A0H4I5I9"/>
<dbReference type="Pfam" id="PF09084">
    <property type="entry name" value="NMT1"/>
    <property type="match status" value="1"/>
</dbReference>
<dbReference type="PANTHER" id="PTHR30024">
    <property type="entry name" value="ALIPHATIC SULFONATES-BINDING PROTEIN-RELATED"/>
    <property type="match status" value="1"/>
</dbReference>
<sequence length="335" mass="36391">MGAAFTCATGIAQATEKVNVSLFSWPGYGFWFIAKEKNLVPKLDLNIIIIEDPYESFGLMTAGQLDITSSTVEYGPIAVDKGVPVKLVTYTNPSFGTDKIILAPGIESAKDLIGKKIAVMEGGLTQIFMGIWLEQNGVSIDQVEFVNVIMDEAVGAMLGGSVSAVELWEPFGSQLLKNMPGARVVADSSEDDWISTALLGDGMYMSEAFLTERPEAANLAVEAYFKAVDYWKANPEEGNRIIAEAIQFNVSDVEMVIGTDGEIYKGGIMVFDLEEAGRFMGVAEGELPLGMTNGQIVQHWNTTNTWWQKFGMADAMHDWTTGVELSPLKAALKAK</sequence>
<dbReference type="STRING" id="330734.ABA45_15405"/>